<dbReference type="GO" id="GO:0016757">
    <property type="term" value="F:glycosyltransferase activity"/>
    <property type="evidence" value="ECO:0007669"/>
    <property type="project" value="UniProtKB-KW"/>
</dbReference>
<dbReference type="EMBL" id="QRDW01000015">
    <property type="protein sequence ID" value="RED44282.1"/>
    <property type="molecule type" value="Genomic_DNA"/>
</dbReference>
<dbReference type="RefSeq" id="WP_115939116.1">
    <property type="nucleotide sequence ID" value="NZ_QRDW01000015.1"/>
</dbReference>
<dbReference type="InterPro" id="IPR001173">
    <property type="entry name" value="Glyco_trans_2-like"/>
</dbReference>
<dbReference type="PANTHER" id="PTHR43685">
    <property type="entry name" value="GLYCOSYLTRANSFERASE"/>
    <property type="match status" value="1"/>
</dbReference>
<sequence length="342" mass="38410">MKDATVSVVLSVYNTGDFLAEALDSVLHQTLKASEIIVVDDASTDQSAEILADYAARFPEIRLINNSANIGLAASLNKAIGLAEGDYIARMDADDIALPSRFEAQAAFLDRHQDHVLVGGQVIHIAPDGKFVGETGHVLEDRDVRQINLFQNPFSHPAVMFRRSLFSRDGLKYDVAFDTTQDWAFWKECLKAGKAANLAEHVLKQRLHDQSISIRKRGRQIENSIIIQRDYAAFLLGGEWDADVFRQIDTVFLAGREEAGKLGPVRVSACFCALAILDRIVKRFGHRETRYIRSFVIDRVIRMGVVPPFEPGWIRLLAVTIGRYPEIFARNFARLVFLRLAR</sequence>
<evidence type="ECO:0000256" key="1">
    <source>
        <dbReference type="ARBA" id="ARBA00006739"/>
    </source>
</evidence>
<dbReference type="Gene3D" id="3.90.550.10">
    <property type="entry name" value="Spore Coat Polysaccharide Biosynthesis Protein SpsA, Chain A"/>
    <property type="match status" value="1"/>
</dbReference>
<keyword evidence="3 5" id="KW-0808">Transferase</keyword>
<dbReference type="InterPro" id="IPR029044">
    <property type="entry name" value="Nucleotide-diphossugar_trans"/>
</dbReference>
<keyword evidence="2" id="KW-0328">Glycosyltransferase</keyword>
<protein>
    <submittedName>
        <fullName evidence="5">Glycosyl transferase family 2</fullName>
    </submittedName>
</protein>
<gene>
    <name evidence="5" type="ORF">DFP90_11535</name>
</gene>
<evidence type="ECO:0000256" key="3">
    <source>
        <dbReference type="ARBA" id="ARBA00022679"/>
    </source>
</evidence>
<dbReference type="SUPFAM" id="SSF53448">
    <property type="entry name" value="Nucleotide-diphospho-sugar transferases"/>
    <property type="match status" value="1"/>
</dbReference>
<evidence type="ECO:0000259" key="4">
    <source>
        <dbReference type="Pfam" id="PF00535"/>
    </source>
</evidence>
<keyword evidence="6" id="KW-1185">Reference proteome</keyword>
<organism evidence="5 6">
    <name type="scientific">Aestuariispira insulae</name>
    <dbReference type="NCBI Taxonomy" id="1461337"/>
    <lineage>
        <taxon>Bacteria</taxon>
        <taxon>Pseudomonadati</taxon>
        <taxon>Pseudomonadota</taxon>
        <taxon>Alphaproteobacteria</taxon>
        <taxon>Rhodospirillales</taxon>
        <taxon>Kiloniellaceae</taxon>
        <taxon>Aestuariispira</taxon>
    </lineage>
</organism>
<feature type="domain" description="Glycosyltransferase 2-like" evidence="4">
    <location>
        <begin position="7"/>
        <end position="166"/>
    </location>
</feature>
<proteinExistence type="inferred from homology"/>
<dbReference type="Proteomes" id="UP000256845">
    <property type="component" value="Unassembled WGS sequence"/>
</dbReference>
<dbReference type="InterPro" id="IPR050834">
    <property type="entry name" value="Glycosyltransf_2"/>
</dbReference>
<comment type="caution">
    <text evidence="5">The sequence shown here is derived from an EMBL/GenBank/DDBJ whole genome shotgun (WGS) entry which is preliminary data.</text>
</comment>
<accession>A0A3D9H468</accession>
<dbReference type="PANTHER" id="PTHR43685:SF5">
    <property type="entry name" value="GLYCOSYLTRANSFERASE EPSE-RELATED"/>
    <property type="match status" value="1"/>
</dbReference>
<dbReference type="Pfam" id="PF00535">
    <property type="entry name" value="Glycos_transf_2"/>
    <property type="match status" value="1"/>
</dbReference>
<dbReference type="OrthoDB" id="6383742at2"/>
<evidence type="ECO:0000256" key="2">
    <source>
        <dbReference type="ARBA" id="ARBA00022676"/>
    </source>
</evidence>
<name>A0A3D9H468_9PROT</name>
<evidence type="ECO:0000313" key="6">
    <source>
        <dbReference type="Proteomes" id="UP000256845"/>
    </source>
</evidence>
<dbReference type="AlphaFoldDB" id="A0A3D9H468"/>
<comment type="similarity">
    <text evidence="1">Belongs to the glycosyltransferase 2 family.</text>
</comment>
<reference evidence="5 6" key="1">
    <citation type="submission" date="2018-07" db="EMBL/GenBank/DDBJ databases">
        <title>Genomic Encyclopedia of Type Strains, Phase III (KMG-III): the genomes of soil and plant-associated and newly described type strains.</title>
        <authorList>
            <person name="Whitman W."/>
        </authorList>
    </citation>
    <scope>NUCLEOTIDE SEQUENCE [LARGE SCALE GENOMIC DNA]</scope>
    <source>
        <strain evidence="5 6">CECT 8488</strain>
    </source>
</reference>
<evidence type="ECO:0000313" key="5">
    <source>
        <dbReference type="EMBL" id="RED44282.1"/>
    </source>
</evidence>